<dbReference type="EMBL" id="JPQU01000021">
    <property type="protein sequence ID" value="KFE57136.1"/>
    <property type="molecule type" value="Genomic_DNA"/>
</dbReference>
<proteinExistence type="predicted"/>
<evidence type="ECO:0000313" key="1">
    <source>
        <dbReference type="EMBL" id="KFE57136.1"/>
    </source>
</evidence>
<comment type="caution">
    <text evidence="1">The sequence shown here is derived from an EMBL/GenBank/DDBJ whole genome shotgun (WGS) entry which is preliminary data.</text>
</comment>
<accession>A0A085VNX3</accession>
<dbReference type="AlphaFoldDB" id="A0A085VNX3"/>
<dbReference type="Proteomes" id="UP000028631">
    <property type="component" value="Unassembled WGS sequence"/>
</dbReference>
<keyword evidence="2" id="KW-1185">Reference proteome</keyword>
<organism evidence="1 2">
    <name type="scientific">Pseudomonas syringae</name>
    <dbReference type="NCBI Taxonomy" id="317"/>
    <lineage>
        <taxon>Bacteria</taxon>
        <taxon>Pseudomonadati</taxon>
        <taxon>Pseudomonadota</taxon>
        <taxon>Gammaproteobacteria</taxon>
        <taxon>Pseudomonadales</taxon>
        <taxon>Pseudomonadaceae</taxon>
        <taxon>Pseudomonas</taxon>
    </lineage>
</organism>
<protein>
    <submittedName>
        <fullName evidence="1">Uncharacterized protein</fullName>
    </submittedName>
</protein>
<gene>
    <name evidence="1" type="ORF">IV01_05485</name>
</gene>
<evidence type="ECO:0000313" key="2">
    <source>
        <dbReference type="Proteomes" id="UP000028631"/>
    </source>
</evidence>
<dbReference type="PATRIC" id="fig|317.175.peg.1154"/>
<reference evidence="1 2" key="1">
    <citation type="submission" date="2014-07" db="EMBL/GenBank/DDBJ databases">
        <title>Draft Genome Sequences of Environmental Pseudomonas syringae strains.</title>
        <authorList>
            <person name="Baltrus D.A."/>
            <person name="Berge O."/>
            <person name="Morris C."/>
        </authorList>
    </citation>
    <scope>NUCLEOTIDE SEQUENCE [LARGE SCALE GENOMIC DNA]</scope>
    <source>
        <strain evidence="1 2">GAW0119</strain>
    </source>
</reference>
<sequence length="64" mass="7235">MRRLTRIGKLTRVGEFNRDRAASGIQGAETLPAWLNHWEVGGLIRWAMTMLGQGQVKRLSETGR</sequence>
<name>A0A085VNX3_PSESX</name>